<evidence type="ECO:0000256" key="5">
    <source>
        <dbReference type="ARBA" id="ARBA00023110"/>
    </source>
</evidence>
<evidence type="ECO:0000313" key="12">
    <source>
        <dbReference type="Proteomes" id="UP001221189"/>
    </source>
</evidence>
<dbReference type="GO" id="GO:0016853">
    <property type="term" value="F:isomerase activity"/>
    <property type="evidence" value="ECO:0007669"/>
    <property type="project" value="UniProtKB-KW"/>
</dbReference>
<dbReference type="InterPro" id="IPR001179">
    <property type="entry name" value="PPIase_FKBP_dom"/>
</dbReference>
<keyword evidence="5 9" id="KW-0697">Rotamase</keyword>
<comment type="subcellular location">
    <subcellularLocation>
        <location evidence="2">Cytoplasm</location>
    </subcellularLocation>
</comment>
<evidence type="ECO:0000256" key="6">
    <source>
        <dbReference type="ARBA" id="ARBA00023186"/>
    </source>
</evidence>
<evidence type="ECO:0000256" key="2">
    <source>
        <dbReference type="ARBA" id="ARBA00004496"/>
    </source>
</evidence>
<keyword evidence="12" id="KW-1185">Reference proteome</keyword>
<dbReference type="EMBL" id="JAQQXT010000003">
    <property type="protein sequence ID" value="MDC8771358.1"/>
    <property type="molecule type" value="Genomic_DNA"/>
</dbReference>
<evidence type="ECO:0000259" key="10">
    <source>
        <dbReference type="PROSITE" id="PS50059"/>
    </source>
</evidence>
<name>A0ABT5KBP8_9BURK</name>
<keyword evidence="4" id="KW-0963">Cytoplasm</keyword>
<evidence type="ECO:0000256" key="9">
    <source>
        <dbReference type="PROSITE-ProRule" id="PRU00277"/>
    </source>
</evidence>
<gene>
    <name evidence="11" type="ORF">PRZ03_07220</name>
</gene>
<dbReference type="SUPFAM" id="SSF54534">
    <property type="entry name" value="FKBP-like"/>
    <property type="match status" value="1"/>
</dbReference>
<dbReference type="PROSITE" id="PS50059">
    <property type="entry name" value="FKBP_PPIASE"/>
    <property type="match status" value="1"/>
</dbReference>
<dbReference type="RefSeq" id="WP_263533026.1">
    <property type="nucleotide sequence ID" value="NZ_JAQQXT010000003.1"/>
</dbReference>
<protein>
    <recommendedName>
        <fullName evidence="9">peptidylprolyl isomerase</fullName>
        <ecNumber evidence="9">5.2.1.8</ecNumber>
    </recommendedName>
</protein>
<keyword evidence="7 9" id="KW-0413">Isomerase</keyword>
<dbReference type="Proteomes" id="UP001221189">
    <property type="component" value="Unassembled WGS sequence"/>
</dbReference>
<evidence type="ECO:0000313" key="11">
    <source>
        <dbReference type="EMBL" id="MDC8771358.1"/>
    </source>
</evidence>
<evidence type="ECO:0000256" key="4">
    <source>
        <dbReference type="ARBA" id="ARBA00022490"/>
    </source>
</evidence>
<evidence type="ECO:0000256" key="1">
    <source>
        <dbReference type="ARBA" id="ARBA00000971"/>
    </source>
</evidence>
<reference evidence="11 12" key="1">
    <citation type="submission" date="2022-10" db="EMBL/GenBank/DDBJ databases">
        <title>Paucibacter sp. hw1 Genome sequencing.</title>
        <authorList>
            <person name="Park S."/>
        </authorList>
    </citation>
    <scope>NUCLEOTIDE SEQUENCE [LARGE SCALE GENOMIC DNA]</scope>
    <source>
        <strain evidence="12">hw1</strain>
    </source>
</reference>
<dbReference type="Gene3D" id="3.10.50.40">
    <property type="match status" value="1"/>
</dbReference>
<comment type="function">
    <text evidence="8">Also involved in hydrogenase metallocenter assembly, probably by participating in the nickel insertion step. This function in hydrogenase biosynthesis requires chaperone activity and the presence of the metal-binding domain, but not PPIase activity.</text>
</comment>
<dbReference type="InterPro" id="IPR046357">
    <property type="entry name" value="PPIase_dom_sf"/>
</dbReference>
<dbReference type="EC" id="5.2.1.8" evidence="9"/>
<comment type="catalytic activity">
    <reaction evidence="1 9">
        <text>[protein]-peptidylproline (omega=180) = [protein]-peptidylproline (omega=0)</text>
        <dbReference type="Rhea" id="RHEA:16237"/>
        <dbReference type="Rhea" id="RHEA-COMP:10747"/>
        <dbReference type="Rhea" id="RHEA-COMP:10748"/>
        <dbReference type="ChEBI" id="CHEBI:83833"/>
        <dbReference type="ChEBI" id="CHEBI:83834"/>
        <dbReference type="EC" id="5.2.1.8"/>
    </reaction>
</comment>
<dbReference type="PANTHER" id="PTHR47861">
    <property type="entry name" value="FKBP-TYPE PEPTIDYL-PROLYL CIS-TRANS ISOMERASE SLYD"/>
    <property type="match status" value="1"/>
</dbReference>
<comment type="similarity">
    <text evidence="3">Belongs to the FKBP-type PPIase family.</text>
</comment>
<organism evidence="11 12">
    <name type="scientific">Roseateles albus</name>
    <dbReference type="NCBI Taxonomy" id="2987525"/>
    <lineage>
        <taxon>Bacteria</taxon>
        <taxon>Pseudomonadati</taxon>
        <taxon>Pseudomonadota</taxon>
        <taxon>Betaproteobacteria</taxon>
        <taxon>Burkholderiales</taxon>
        <taxon>Sphaerotilaceae</taxon>
        <taxon>Roseateles</taxon>
    </lineage>
</organism>
<evidence type="ECO:0000256" key="7">
    <source>
        <dbReference type="ARBA" id="ARBA00023235"/>
    </source>
</evidence>
<evidence type="ECO:0000256" key="3">
    <source>
        <dbReference type="ARBA" id="ARBA00006577"/>
    </source>
</evidence>
<dbReference type="PANTHER" id="PTHR47861:SF3">
    <property type="entry name" value="FKBP-TYPE PEPTIDYL-PROLYL CIS-TRANS ISOMERASE SLYD"/>
    <property type="match status" value="1"/>
</dbReference>
<keyword evidence="6" id="KW-0143">Chaperone</keyword>
<comment type="caution">
    <text evidence="11">The sequence shown here is derived from an EMBL/GenBank/DDBJ whole genome shotgun (WGS) entry which is preliminary data.</text>
</comment>
<evidence type="ECO:0000256" key="8">
    <source>
        <dbReference type="ARBA" id="ARBA00037071"/>
    </source>
</evidence>
<feature type="domain" description="PPIase FKBP-type" evidence="10">
    <location>
        <begin position="4"/>
        <end position="98"/>
    </location>
</feature>
<proteinExistence type="inferred from homology"/>
<sequence length="175" mass="18843">MKISAPCIVSLRWRLEDAQGQLIDELEDPLEFFYGGDDLFAKVEEELAGQEAGFEASIALEPEHAFGDYDSSLVCFEARSLFPDGVEAGMQIEGLPEGAVTEGMAPGIYTVTDVYPEHVVLDGNHPLAGVGLRMHLKVLDVREASEEEIEAGSLGEAIFQVGNPESGAPPDAQLH</sequence>
<accession>A0ABT5KBP8</accession>